<feature type="domain" description="Enolpyruvate transferase" evidence="13">
    <location>
        <begin position="14"/>
        <end position="422"/>
    </location>
</feature>
<keyword evidence="5 12" id="KW-0808">Transferase</keyword>
<evidence type="ECO:0000259" key="13">
    <source>
        <dbReference type="Pfam" id="PF00275"/>
    </source>
</evidence>
<feature type="active site" description="Proton donor" evidence="12">
    <location>
        <position position="125"/>
    </location>
</feature>
<evidence type="ECO:0000256" key="11">
    <source>
        <dbReference type="ARBA" id="ARBA00047527"/>
    </source>
</evidence>
<evidence type="ECO:0000256" key="12">
    <source>
        <dbReference type="HAMAP-Rule" id="MF_00111"/>
    </source>
</evidence>
<evidence type="ECO:0000256" key="1">
    <source>
        <dbReference type="ARBA" id="ARBA00004496"/>
    </source>
</evidence>
<dbReference type="NCBIfam" id="NF006873">
    <property type="entry name" value="PRK09369.1"/>
    <property type="match status" value="1"/>
</dbReference>
<dbReference type="HAMAP" id="MF_00111">
    <property type="entry name" value="MurA"/>
    <property type="match status" value="1"/>
</dbReference>
<protein>
    <recommendedName>
        <fullName evidence="12">UDP-N-acetylglucosamine 1-carboxyvinyltransferase</fullName>
        <ecNumber evidence="12">2.5.1.7</ecNumber>
    </recommendedName>
    <alternativeName>
        <fullName evidence="12">Enoylpyruvate transferase</fullName>
    </alternativeName>
    <alternativeName>
        <fullName evidence="12">UDP-N-acetylglucosamine enolpyruvyl transferase</fullName>
        <shortName evidence="12">EPT</shortName>
    </alternativeName>
</protein>
<reference evidence="14" key="1">
    <citation type="journal article" date="2015" name="Int. J. Syst. Evol. Microbiol.">
        <title>Rhizobium oryzicola sp. nov., potential plant-growth-promoting endophytic bacteria isolated from rice roots.</title>
        <authorList>
            <person name="Zhang X.X."/>
            <person name="Gao J.S."/>
            <person name="Cao Y.H."/>
            <person name="Sheirdil R.A."/>
            <person name="Wang X.C."/>
            <person name="Zhang L."/>
        </authorList>
    </citation>
    <scope>NUCLEOTIDE SEQUENCE</scope>
    <source>
        <strain evidence="14">05753</strain>
    </source>
</reference>
<keyword evidence="8 12" id="KW-0131">Cell cycle</keyword>
<name>A0ABT8SYJ2_9HYPH</name>
<keyword evidence="15" id="KW-1185">Reference proteome</keyword>
<dbReference type="PANTHER" id="PTHR43783">
    <property type="entry name" value="UDP-N-ACETYLGLUCOSAMINE 1-CARBOXYVINYLTRANSFERASE"/>
    <property type="match status" value="1"/>
</dbReference>
<comment type="caution">
    <text evidence="12">Lacks conserved residue(s) required for the propagation of feature annotation.</text>
</comment>
<dbReference type="InterPro" id="IPR050068">
    <property type="entry name" value="MurA_subfamily"/>
</dbReference>
<dbReference type="InterPro" id="IPR013792">
    <property type="entry name" value="RNA3'P_cycl/enolpyr_Trfase_a/b"/>
</dbReference>
<comment type="catalytic activity">
    <reaction evidence="11 12">
        <text>phosphoenolpyruvate + UDP-N-acetyl-alpha-D-glucosamine = UDP-N-acetyl-3-O-(1-carboxyvinyl)-alpha-D-glucosamine + phosphate</text>
        <dbReference type="Rhea" id="RHEA:18681"/>
        <dbReference type="ChEBI" id="CHEBI:43474"/>
        <dbReference type="ChEBI" id="CHEBI:57705"/>
        <dbReference type="ChEBI" id="CHEBI:58702"/>
        <dbReference type="ChEBI" id="CHEBI:68483"/>
        <dbReference type="EC" id="2.5.1.7"/>
    </reaction>
</comment>
<keyword evidence="7 12" id="KW-0573">Peptidoglycan synthesis</keyword>
<evidence type="ECO:0000256" key="6">
    <source>
        <dbReference type="ARBA" id="ARBA00022960"/>
    </source>
</evidence>
<feature type="binding site" evidence="12">
    <location>
        <position position="320"/>
    </location>
    <ligand>
        <name>UDP-N-acetyl-alpha-D-glucosamine</name>
        <dbReference type="ChEBI" id="CHEBI:57705"/>
    </ligand>
</feature>
<comment type="subcellular location">
    <subcellularLocation>
        <location evidence="1 12">Cytoplasm</location>
    </subcellularLocation>
</comment>
<dbReference type="InterPro" id="IPR036968">
    <property type="entry name" value="Enolpyruvate_Tfrase_sf"/>
</dbReference>
<dbReference type="RefSeq" id="WP_302077725.1">
    <property type="nucleotide sequence ID" value="NZ_JAUKWQ010000004.1"/>
</dbReference>
<dbReference type="InterPro" id="IPR005750">
    <property type="entry name" value="UDP_GlcNAc_COvinyl_MurA"/>
</dbReference>
<feature type="binding site" evidence="12">
    <location>
        <position position="342"/>
    </location>
    <ligand>
        <name>UDP-N-acetyl-alpha-D-glucosamine</name>
        <dbReference type="ChEBI" id="CHEBI:57705"/>
    </ligand>
</feature>
<dbReference type="GO" id="GO:0008760">
    <property type="term" value="F:UDP-N-acetylglucosamine 1-carboxyvinyltransferase activity"/>
    <property type="evidence" value="ECO:0007669"/>
    <property type="project" value="UniProtKB-EC"/>
</dbReference>
<evidence type="ECO:0000256" key="4">
    <source>
        <dbReference type="ARBA" id="ARBA00022618"/>
    </source>
</evidence>
<dbReference type="SUPFAM" id="SSF55205">
    <property type="entry name" value="EPT/RTPC-like"/>
    <property type="match status" value="1"/>
</dbReference>
<dbReference type="EMBL" id="JAUKWQ010000004">
    <property type="protein sequence ID" value="MDO1583539.1"/>
    <property type="molecule type" value="Genomic_DNA"/>
</dbReference>
<comment type="pathway">
    <text evidence="2 12">Cell wall biogenesis; peptidoglycan biosynthesis.</text>
</comment>
<comment type="function">
    <text evidence="12">Cell wall formation. Adds enolpyruvyl to UDP-N-acetylglucosamine.</text>
</comment>
<evidence type="ECO:0000313" key="14">
    <source>
        <dbReference type="EMBL" id="MDO1583539.1"/>
    </source>
</evidence>
<comment type="similarity">
    <text evidence="10 12">Belongs to the EPSP synthase family. MurA subfamily.</text>
</comment>
<dbReference type="Proteomes" id="UP001169006">
    <property type="component" value="Unassembled WGS sequence"/>
</dbReference>
<evidence type="ECO:0000256" key="3">
    <source>
        <dbReference type="ARBA" id="ARBA00022490"/>
    </source>
</evidence>
<dbReference type="InterPro" id="IPR001986">
    <property type="entry name" value="Enolpyruvate_Tfrase_dom"/>
</dbReference>
<evidence type="ECO:0000313" key="15">
    <source>
        <dbReference type="Proteomes" id="UP001169006"/>
    </source>
</evidence>
<keyword evidence="3 12" id="KW-0963">Cytoplasm</keyword>
<comment type="caution">
    <text evidence="14">The sequence shown here is derived from an EMBL/GenBank/DDBJ whole genome shotgun (WGS) entry which is preliminary data.</text>
</comment>
<evidence type="ECO:0000256" key="8">
    <source>
        <dbReference type="ARBA" id="ARBA00023306"/>
    </source>
</evidence>
<dbReference type="NCBIfam" id="TIGR01072">
    <property type="entry name" value="murA"/>
    <property type="match status" value="1"/>
</dbReference>
<evidence type="ECO:0000256" key="5">
    <source>
        <dbReference type="ARBA" id="ARBA00022679"/>
    </source>
</evidence>
<gene>
    <name evidence="12 14" type="primary">murA</name>
    <name evidence="14" type="ORF">Q2T52_15730</name>
</gene>
<dbReference type="Gene3D" id="3.65.10.10">
    <property type="entry name" value="Enolpyruvate transferase domain"/>
    <property type="match status" value="2"/>
</dbReference>
<reference evidence="14" key="2">
    <citation type="submission" date="2023-07" db="EMBL/GenBank/DDBJ databases">
        <authorList>
            <person name="Sun H."/>
        </authorList>
    </citation>
    <scope>NUCLEOTIDE SEQUENCE</scope>
    <source>
        <strain evidence="14">05753</strain>
    </source>
</reference>
<dbReference type="EC" id="2.5.1.7" evidence="12"/>
<dbReference type="PANTHER" id="PTHR43783:SF1">
    <property type="entry name" value="UDP-N-ACETYLGLUCOSAMINE 1-CARBOXYVINYLTRANSFERASE"/>
    <property type="match status" value="1"/>
</dbReference>
<evidence type="ECO:0000256" key="7">
    <source>
        <dbReference type="ARBA" id="ARBA00022984"/>
    </source>
</evidence>
<proteinExistence type="inferred from homology"/>
<keyword evidence="9 12" id="KW-0961">Cell wall biogenesis/degradation</keyword>
<keyword evidence="6 12" id="KW-0133">Cell shape</keyword>
<keyword evidence="4 12" id="KW-0132">Cell division</keyword>
<evidence type="ECO:0000256" key="9">
    <source>
        <dbReference type="ARBA" id="ARBA00023316"/>
    </source>
</evidence>
<sequence>MAEALPHEKVQYVVEGGHRLSGEIKPSGNKNAALPIVAAALLTDQVVHLTNVPRIRDVEALVELIQSVGAKARWHGRNELEIEAKEVRPTDLDPALCARIRASILLAGPLLARCGEITLPPPGGDVIGRRRVDTHFLALQQLGADIQVDSAYHFKTSGLKGADVFLDEPSVTGTENALCAAVAAQGLTILCNCASEPHVQDLAHFLIAMGARIEGIGTNTMIIHGGLPLKGATHRIGPDHIEVGSLIGLAAVTGSEITIREAGVEHLRSTLMTFERLGIHCRIEGDDLVVPANQKMAIQPDFGGHIPKIEDQPWPAFPADTMSIAIVTATQCEGVVLMFEKMFESRMFFVDKLIAMGARIVLCDPHRAIVAGPAKLRAARVESPDIRAGMAMLIAAMCAEGTSIINNAQQIERGYELIEERLNALGARITRVPPREAAAKG</sequence>
<evidence type="ECO:0000256" key="10">
    <source>
        <dbReference type="ARBA" id="ARBA00038367"/>
    </source>
</evidence>
<feature type="binding site" evidence="12">
    <location>
        <position position="101"/>
    </location>
    <ligand>
        <name>UDP-N-acetyl-alpha-D-glucosamine</name>
        <dbReference type="ChEBI" id="CHEBI:57705"/>
    </ligand>
</feature>
<dbReference type="Pfam" id="PF00275">
    <property type="entry name" value="EPSP_synthase"/>
    <property type="match status" value="1"/>
</dbReference>
<dbReference type="CDD" id="cd01555">
    <property type="entry name" value="UdpNAET"/>
    <property type="match status" value="1"/>
</dbReference>
<feature type="binding site" evidence="12">
    <location>
        <begin position="30"/>
        <end position="31"/>
    </location>
    <ligand>
        <name>phosphoenolpyruvate</name>
        <dbReference type="ChEBI" id="CHEBI:58702"/>
    </ligand>
</feature>
<accession>A0ABT8SYJ2</accession>
<evidence type="ECO:0000256" key="2">
    <source>
        <dbReference type="ARBA" id="ARBA00004752"/>
    </source>
</evidence>
<organism evidence="14 15">
    <name type="scientific">Rhizobium oryzicola</name>
    <dbReference type="NCBI Taxonomy" id="1232668"/>
    <lineage>
        <taxon>Bacteria</taxon>
        <taxon>Pseudomonadati</taxon>
        <taxon>Pseudomonadota</taxon>
        <taxon>Alphaproteobacteria</taxon>
        <taxon>Hyphomicrobiales</taxon>
        <taxon>Rhizobiaceae</taxon>
        <taxon>Rhizobium/Agrobacterium group</taxon>
        <taxon>Rhizobium</taxon>
    </lineage>
</organism>